<gene>
    <name evidence="1" type="ORF">K0U00_35285</name>
</gene>
<proteinExistence type="predicted"/>
<reference evidence="1 2" key="1">
    <citation type="submission" date="2021-07" db="EMBL/GenBank/DDBJ databases">
        <title>Paenibacillus radiodurans sp. nov., isolated from the southeastern edge of Tengger Desert.</title>
        <authorList>
            <person name="Zhang G."/>
        </authorList>
    </citation>
    <scope>NUCLEOTIDE SEQUENCE [LARGE SCALE GENOMIC DNA]</scope>
    <source>
        <strain evidence="1 2">CCM 7311</strain>
    </source>
</reference>
<dbReference type="EMBL" id="JAHZIK010001588">
    <property type="protein sequence ID" value="MBW7459331.1"/>
    <property type="molecule type" value="Genomic_DNA"/>
</dbReference>
<accession>A0ABS7CFD6</accession>
<evidence type="ECO:0000313" key="1">
    <source>
        <dbReference type="EMBL" id="MBW7459331.1"/>
    </source>
</evidence>
<dbReference type="Proteomes" id="UP001519887">
    <property type="component" value="Unassembled WGS sequence"/>
</dbReference>
<sequence>MIRSRVKTYRYRTGKNQYIVINIFQTASAESTIGNALASNAVNVQILKKNRK</sequence>
<evidence type="ECO:0000313" key="2">
    <source>
        <dbReference type="Proteomes" id="UP001519887"/>
    </source>
</evidence>
<dbReference type="RefSeq" id="WP_210039910.1">
    <property type="nucleotide sequence ID" value="NZ_JBHLVU010000008.1"/>
</dbReference>
<protein>
    <submittedName>
        <fullName evidence="1">Uncharacterized protein</fullName>
    </submittedName>
</protein>
<comment type="caution">
    <text evidence="1">The sequence shown here is derived from an EMBL/GenBank/DDBJ whole genome shotgun (WGS) entry which is preliminary data.</text>
</comment>
<keyword evidence="2" id="KW-1185">Reference proteome</keyword>
<organism evidence="1 2">
    <name type="scientific">Paenibacillus sepulcri</name>
    <dbReference type="NCBI Taxonomy" id="359917"/>
    <lineage>
        <taxon>Bacteria</taxon>
        <taxon>Bacillati</taxon>
        <taxon>Bacillota</taxon>
        <taxon>Bacilli</taxon>
        <taxon>Bacillales</taxon>
        <taxon>Paenibacillaceae</taxon>
        <taxon>Paenibacillus</taxon>
    </lineage>
</organism>
<name>A0ABS7CFD6_9BACL</name>